<evidence type="ECO:0000259" key="4">
    <source>
        <dbReference type="PROSITE" id="PS50002"/>
    </source>
</evidence>
<feature type="domain" description="SH3" evidence="4">
    <location>
        <begin position="100"/>
        <end position="146"/>
    </location>
</feature>
<name>A0A8B6E7N8_MYTGA</name>
<protein>
    <recommendedName>
        <fullName evidence="4">SH3 domain-containing protein</fullName>
    </recommendedName>
</protein>
<sequence length="146" mass="16654">MGEEGHDYEEIDESDLLRLPITSSIASSTSTNSSNDNSVTGGTDNDGYLHPYHSLNSSDIIFEKYTEREKRTKIQGKDSYCESVKTEKFNQKERESSTIPLPYTVIAVRSYKAKHPNELSFEQEDKFDVVDFESERWLIGEIEGSK</sequence>
<feature type="region of interest" description="Disordered" evidence="3">
    <location>
        <begin position="1"/>
        <end position="53"/>
    </location>
</feature>
<organism evidence="5 6">
    <name type="scientific">Mytilus galloprovincialis</name>
    <name type="common">Mediterranean mussel</name>
    <dbReference type="NCBI Taxonomy" id="29158"/>
    <lineage>
        <taxon>Eukaryota</taxon>
        <taxon>Metazoa</taxon>
        <taxon>Spiralia</taxon>
        <taxon>Lophotrochozoa</taxon>
        <taxon>Mollusca</taxon>
        <taxon>Bivalvia</taxon>
        <taxon>Autobranchia</taxon>
        <taxon>Pteriomorphia</taxon>
        <taxon>Mytilida</taxon>
        <taxon>Mytiloidea</taxon>
        <taxon>Mytilidae</taxon>
        <taxon>Mytilinae</taxon>
        <taxon>Mytilus</taxon>
    </lineage>
</organism>
<dbReference type="Proteomes" id="UP000596742">
    <property type="component" value="Unassembled WGS sequence"/>
</dbReference>
<accession>A0A8B6E7N8</accession>
<dbReference type="PROSITE" id="PS50002">
    <property type="entry name" value="SH3"/>
    <property type="match status" value="1"/>
</dbReference>
<comment type="caution">
    <text evidence="5">The sequence shown here is derived from an EMBL/GenBank/DDBJ whole genome shotgun (WGS) entry which is preliminary data.</text>
</comment>
<evidence type="ECO:0000256" key="2">
    <source>
        <dbReference type="PROSITE-ProRule" id="PRU00192"/>
    </source>
</evidence>
<evidence type="ECO:0000313" key="6">
    <source>
        <dbReference type="Proteomes" id="UP000596742"/>
    </source>
</evidence>
<dbReference type="InterPro" id="IPR036028">
    <property type="entry name" value="SH3-like_dom_sf"/>
</dbReference>
<dbReference type="OrthoDB" id="27823at2759"/>
<keyword evidence="6" id="KW-1185">Reference proteome</keyword>
<evidence type="ECO:0000256" key="1">
    <source>
        <dbReference type="ARBA" id="ARBA00022443"/>
    </source>
</evidence>
<reference evidence="5" key="1">
    <citation type="submission" date="2018-11" db="EMBL/GenBank/DDBJ databases">
        <authorList>
            <person name="Alioto T."/>
            <person name="Alioto T."/>
        </authorList>
    </citation>
    <scope>NUCLEOTIDE SEQUENCE</scope>
</reference>
<dbReference type="CDD" id="cd00174">
    <property type="entry name" value="SH3"/>
    <property type="match status" value="1"/>
</dbReference>
<evidence type="ECO:0000256" key="3">
    <source>
        <dbReference type="SAM" id="MobiDB-lite"/>
    </source>
</evidence>
<keyword evidence="1 2" id="KW-0728">SH3 domain</keyword>
<feature type="compositionally biased region" description="Low complexity" evidence="3">
    <location>
        <begin position="22"/>
        <end position="38"/>
    </location>
</feature>
<dbReference type="AlphaFoldDB" id="A0A8B6E7N8"/>
<feature type="non-terminal residue" evidence="5">
    <location>
        <position position="1"/>
    </location>
</feature>
<proteinExistence type="predicted"/>
<dbReference type="Pfam" id="PF00018">
    <property type="entry name" value="SH3_1"/>
    <property type="match status" value="1"/>
</dbReference>
<evidence type="ECO:0000313" key="5">
    <source>
        <dbReference type="EMBL" id="VDI29927.1"/>
    </source>
</evidence>
<feature type="compositionally biased region" description="Acidic residues" evidence="3">
    <location>
        <begin position="1"/>
        <end position="14"/>
    </location>
</feature>
<dbReference type="Gene3D" id="2.30.30.40">
    <property type="entry name" value="SH3 Domains"/>
    <property type="match status" value="1"/>
</dbReference>
<dbReference type="EMBL" id="UYJE01004638">
    <property type="protein sequence ID" value="VDI29927.1"/>
    <property type="molecule type" value="Genomic_DNA"/>
</dbReference>
<gene>
    <name evidence="5" type="ORF">MGAL_10B000111</name>
</gene>
<dbReference type="InterPro" id="IPR001452">
    <property type="entry name" value="SH3_domain"/>
</dbReference>
<dbReference type="SUPFAM" id="SSF50044">
    <property type="entry name" value="SH3-domain"/>
    <property type="match status" value="1"/>
</dbReference>